<evidence type="ECO:0000256" key="5">
    <source>
        <dbReference type="ARBA" id="ARBA00022801"/>
    </source>
</evidence>
<keyword evidence="6" id="KW-0269">Exonuclease</keyword>
<dbReference type="SUPFAM" id="SSF56024">
    <property type="entry name" value="Phospholipase D/nuclease"/>
    <property type="match status" value="2"/>
</dbReference>
<evidence type="ECO:0000256" key="10">
    <source>
        <dbReference type="PIRSR" id="PIRSR610347-2"/>
    </source>
</evidence>
<dbReference type="GO" id="GO:0003690">
    <property type="term" value="F:double-stranded DNA binding"/>
    <property type="evidence" value="ECO:0007669"/>
    <property type="project" value="TreeGrafter"/>
</dbReference>
<evidence type="ECO:0000256" key="7">
    <source>
        <dbReference type="ARBA" id="ARBA00023204"/>
    </source>
</evidence>
<feature type="binding site" evidence="10">
    <location>
        <position position="206"/>
    </location>
    <ligand>
        <name>substrate</name>
    </ligand>
</feature>
<dbReference type="AlphaFoldDB" id="A0A6A6BP81"/>
<organism evidence="13 14">
    <name type="scientific">Aplosporella prunicola CBS 121167</name>
    <dbReference type="NCBI Taxonomy" id="1176127"/>
    <lineage>
        <taxon>Eukaryota</taxon>
        <taxon>Fungi</taxon>
        <taxon>Dikarya</taxon>
        <taxon>Ascomycota</taxon>
        <taxon>Pezizomycotina</taxon>
        <taxon>Dothideomycetes</taxon>
        <taxon>Dothideomycetes incertae sedis</taxon>
        <taxon>Botryosphaeriales</taxon>
        <taxon>Aplosporellaceae</taxon>
        <taxon>Aplosporella</taxon>
    </lineage>
</organism>
<feature type="compositionally biased region" description="Gly residues" evidence="12">
    <location>
        <begin position="622"/>
        <end position="633"/>
    </location>
</feature>
<dbReference type="PANTHER" id="PTHR12415:SF0">
    <property type="entry name" value="TYROSYL-DNA PHOSPHODIESTERASE 1"/>
    <property type="match status" value="1"/>
</dbReference>
<evidence type="ECO:0000256" key="2">
    <source>
        <dbReference type="ARBA" id="ARBA00010205"/>
    </source>
</evidence>
<feature type="region of interest" description="Disordered" evidence="12">
    <location>
        <begin position="612"/>
        <end position="652"/>
    </location>
</feature>
<keyword evidence="14" id="KW-1185">Reference proteome</keyword>
<feature type="region of interest" description="Disordered" evidence="12">
    <location>
        <begin position="465"/>
        <end position="503"/>
    </location>
</feature>
<keyword evidence="8" id="KW-0539">Nucleus</keyword>
<dbReference type="GO" id="GO:0003697">
    <property type="term" value="F:single-stranded DNA binding"/>
    <property type="evidence" value="ECO:0007669"/>
    <property type="project" value="TreeGrafter"/>
</dbReference>
<keyword evidence="4" id="KW-0227">DNA damage</keyword>
<evidence type="ECO:0000256" key="3">
    <source>
        <dbReference type="ARBA" id="ARBA00022722"/>
    </source>
</evidence>
<dbReference type="FunFam" id="3.30.870.10:FF:000038">
    <property type="entry name" value="Probable tyrosyl-DNA phosphodiesterase"/>
    <property type="match status" value="1"/>
</dbReference>
<dbReference type="GO" id="GO:0004527">
    <property type="term" value="F:exonuclease activity"/>
    <property type="evidence" value="ECO:0007669"/>
    <property type="project" value="UniProtKB-KW"/>
</dbReference>
<dbReference type="GO" id="GO:0005634">
    <property type="term" value="C:nucleus"/>
    <property type="evidence" value="ECO:0007669"/>
    <property type="project" value="UniProtKB-SubCell"/>
</dbReference>
<dbReference type="RefSeq" id="XP_033400965.1">
    <property type="nucleotide sequence ID" value="XM_033546056.1"/>
</dbReference>
<evidence type="ECO:0000256" key="9">
    <source>
        <dbReference type="PIRSR" id="PIRSR610347-1"/>
    </source>
</evidence>
<sequence length="697" mass="74320">MAHSRHDSISSYDSDDLDAGFGRPAKRARVADGATATDAVASLTSFVRDINPPARAGSAAICDEDAEAATRDGASDAESTTADESEAEEAIPAPLGETEFVSSPIELTRIRDLPAAANRDTVSLGDILCDPMIAECWQFNYTIDVDFIMENLDPDVREMVRLKVVHGTWRKEDPQWVRLEESKKRYPNLEVIQAYMPEPFGTHHSKMMVLFRHDDSAQVIIHTANMIRQDWRNLTQAIWRSPLLPLLSKPPNSAKTSIPTPSSTQQPPPPSRPHHPIGSGARFQTDLLRYLAAYGRRTLPLRQQLQKYDFSAVRAALVASTPSRVKLDECDPAAHTSWGWPGLREVLRCIPICDASSSASSPSSSSVIAQVSSIATLGQTDTWLRHFHNVLSSHAPTAPTSTMATPTPPPPRLKIVWPTADEVRTSLDGYASGASIHLKAQSAAQMKQLAYLRPMMCRWAGQPAAQLATPPSSGGSNGISGAVGSSERGGEGRGSGAALRGPAAPHIKTYTRVSGGSHHQRVEWALLTSANLSTQAWGALPTAPKPKSGGSSNSSSRNTKKASEDEDETGKDVRVCSYEIGVVLWPALWSRDGADAAMVPVFGRNVPCAGDVGGVDDDGEGGGRGGGGGGGSSSGSSSSSGSRGGESAEKRASVVVGWRAPYDVPLAAYSETDEPWCPGREYQGVDVKGCVWQGWGA</sequence>
<keyword evidence="5" id="KW-0378">Hydrolase</keyword>
<feature type="binding site" evidence="10">
    <location>
        <position position="508"/>
    </location>
    <ligand>
        <name>substrate</name>
    </ligand>
</feature>
<comment type="subcellular location">
    <subcellularLocation>
        <location evidence="1">Nucleus</location>
    </subcellularLocation>
</comment>
<feature type="active site" description="Proton donor/acceptor" evidence="9">
    <location>
        <position position="506"/>
    </location>
</feature>
<feature type="active site" description="Nucleophile" evidence="9">
    <location>
        <position position="204"/>
    </location>
</feature>
<comment type="similarity">
    <text evidence="2">Belongs to the tyrosyl-DNA phosphodiesterase family.</text>
</comment>
<proteinExistence type="inferred from homology"/>
<feature type="site" description="Interaction with DNA" evidence="11">
    <location>
        <position position="533"/>
    </location>
</feature>
<evidence type="ECO:0000313" key="13">
    <source>
        <dbReference type="EMBL" id="KAF2145253.1"/>
    </source>
</evidence>
<evidence type="ECO:0000256" key="11">
    <source>
        <dbReference type="PIRSR" id="PIRSR610347-3"/>
    </source>
</evidence>
<dbReference type="GeneID" id="54303562"/>
<feature type="region of interest" description="Disordered" evidence="12">
    <location>
        <begin position="1"/>
        <end position="34"/>
    </location>
</feature>
<reference evidence="13" key="1">
    <citation type="journal article" date="2020" name="Stud. Mycol.">
        <title>101 Dothideomycetes genomes: a test case for predicting lifestyles and emergence of pathogens.</title>
        <authorList>
            <person name="Haridas S."/>
            <person name="Albert R."/>
            <person name="Binder M."/>
            <person name="Bloem J."/>
            <person name="Labutti K."/>
            <person name="Salamov A."/>
            <person name="Andreopoulos B."/>
            <person name="Baker S."/>
            <person name="Barry K."/>
            <person name="Bills G."/>
            <person name="Bluhm B."/>
            <person name="Cannon C."/>
            <person name="Castanera R."/>
            <person name="Culley D."/>
            <person name="Daum C."/>
            <person name="Ezra D."/>
            <person name="Gonzalez J."/>
            <person name="Henrissat B."/>
            <person name="Kuo A."/>
            <person name="Liang C."/>
            <person name="Lipzen A."/>
            <person name="Lutzoni F."/>
            <person name="Magnuson J."/>
            <person name="Mondo S."/>
            <person name="Nolan M."/>
            <person name="Ohm R."/>
            <person name="Pangilinan J."/>
            <person name="Park H.-J."/>
            <person name="Ramirez L."/>
            <person name="Alfaro M."/>
            <person name="Sun H."/>
            <person name="Tritt A."/>
            <person name="Yoshinaga Y."/>
            <person name="Zwiers L.-H."/>
            <person name="Turgeon B."/>
            <person name="Goodwin S."/>
            <person name="Spatafora J."/>
            <person name="Crous P."/>
            <person name="Grigoriev I."/>
        </authorList>
    </citation>
    <scope>NUCLEOTIDE SEQUENCE</scope>
    <source>
        <strain evidence="13">CBS 121167</strain>
    </source>
</reference>
<evidence type="ECO:0000313" key="14">
    <source>
        <dbReference type="Proteomes" id="UP000799438"/>
    </source>
</evidence>
<feature type="compositionally biased region" description="Low complexity" evidence="12">
    <location>
        <begin position="249"/>
        <end position="265"/>
    </location>
</feature>
<dbReference type="GO" id="GO:0017005">
    <property type="term" value="F:3'-tyrosyl-DNA phosphodiesterase activity"/>
    <property type="evidence" value="ECO:0007669"/>
    <property type="project" value="TreeGrafter"/>
</dbReference>
<feature type="region of interest" description="Disordered" evidence="12">
    <location>
        <begin position="249"/>
        <end position="279"/>
    </location>
</feature>
<dbReference type="PANTHER" id="PTHR12415">
    <property type="entry name" value="TYROSYL-DNA PHOSPHODIESTERASE 1"/>
    <property type="match status" value="1"/>
</dbReference>
<dbReference type="CDD" id="cd09123">
    <property type="entry name" value="PLDc_Tdp1_2"/>
    <property type="match status" value="1"/>
</dbReference>
<dbReference type="GO" id="GO:0006281">
    <property type="term" value="P:DNA repair"/>
    <property type="evidence" value="ECO:0007669"/>
    <property type="project" value="UniProtKB-KW"/>
</dbReference>
<dbReference type="OrthoDB" id="47785at2759"/>
<dbReference type="Gene3D" id="3.30.870.10">
    <property type="entry name" value="Endonuclease Chain A"/>
    <property type="match status" value="2"/>
</dbReference>
<evidence type="ECO:0000256" key="6">
    <source>
        <dbReference type="ARBA" id="ARBA00022839"/>
    </source>
</evidence>
<dbReference type="Pfam" id="PF06087">
    <property type="entry name" value="Tyr-DNA_phospho"/>
    <property type="match status" value="1"/>
</dbReference>
<gene>
    <name evidence="13" type="ORF">K452DRAFT_356532</name>
</gene>
<dbReference type="InterPro" id="IPR010347">
    <property type="entry name" value="Tdp1"/>
</dbReference>
<dbReference type="Proteomes" id="UP000799438">
    <property type="component" value="Unassembled WGS sequence"/>
</dbReference>
<evidence type="ECO:0000256" key="12">
    <source>
        <dbReference type="SAM" id="MobiDB-lite"/>
    </source>
</evidence>
<keyword evidence="7" id="KW-0234">DNA repair</keyword>
<dbReference type="EMBL" id="ML995478">
    <property type="protein sequence ID" value="KAF2145253.1"/>
    <property type="molecule type" value="Genomic_DNA"/>
</dbReference>
<name>A0A6A6BP81_9PEZI</name>
<evidence type="ECO:0000256" key="4">
    <source>
        <dbReference type="ARBA" id="ARBA00022763"/>
    </source>
</evidence>
<feature type="region of interest" description="Disordered" evidence="12">
    <location>
        <begin position="538"/>
        <end position="571"/>
    </location>
</feature>
<protein>
    <submittedName>
        <fullName evidence="13">Uncharacterized protein</fullName>
    </submittedName>
</protein>
<keyword evidence="3" id="KW-0540">Nuclease</keyword>
<evidence type="ECO:0000256" key="8">
    <source>
        <dbReference type="ARBA" id="ARBA00023242"/>
    </source>
</evidence>
<accession>A0A6A6BP81</accession>
<feature type="region of interest" description="Disordered" evidence="12">
    <location>
        <begin position="67"/>
        <end position="98"/>
    </location>
</feature>
<feature type="compositionally biased region" description="Low complexity" evidence="12">
    <location>
        <begin position="545"/>
        <end position="557"/>
    </location>
</feature>
<evidence type="ECO:0000256" key="1">
    <source>
        <dbReference type="ARBA" id="ARBA00004123"/>
    </source>
</evidence>